<name>A0A9W6WDT0_CANBO</name>
<feature type="compositionally biased region" description="Low complexity" evidence="1">
    <location>
        <begin position="64"/>
        <end position="75"/>
    </location>
</feature>
<feature type="compositionally biased region" description="Basic and acidic residues" evidence="1">
    <location>
        <begin position="51"/>
        <end position="63"/>
    </location>
</feature>
<feature type="compositionally biased region" description="Polar residues" evidence="1">
    <location>
        <begin position="76"/>
        <end position="89"/>
    </location>
</feature>
<feature type="compositionally biased region" description="Basic and acidic residues" evidence="1">
    <location>
        <begin position="1"/>
        <end position="37"/>
    </location>
</feature>
<feature type="compositionally biased region" description="Low complexity" evidence="1">
    <location>
        <begin position="90"/>
        <end position="102"/>
    </location>
</feature>
<comment type="caution">
    <text evidence="2">The sequence shown here is derived from an EMBL/GenBank/DDBJ whole genome shotgun (WGS) entry which is preliminary data.</text>
</comment>
<feature type="region of interest" description="Disordered" evidence="1">
    <location>
        <begin position="1"/>
        <end position="148"/>
    </location>
</feature>
<organism evidence="2 3">
    <name type="scientific">Candida boidinii</name>
    <name type="common">Yeast</name>
    <dbReference type="NCBI Taxonomy" id="5477"/>
    <lineage>
        <taxon>Eukaryota</taxon>
        <taxon>Fungi</taxon>
        <taxon>Dikarya</taxon>
        <taxon>Ascomycota</taxon>
        <taxon>Saccharomycotina</taxon>
        <taxon>Pichiomycetes</taxon>
        <taxon>Pichiales</taxon>
        <taxon>Pichiaceae</taxon>
        <taxon>Ogataea</taxon>
        <taxon>Ogataea/Candida clade</taxon>
    </lineage>
</organism>
<protein>
    <submittedName>
        <fullName evidence="2">Unnamed protein product</fullName>
    </submittedName>
</protein>
<feature type="compositionally biased region" description="Polar residues" evidence="1">
    <location>
        <begin position="115"/>
        <end position="132"/>
    </location>
</feature>
<accession>A0A9W6WDT0</accession>
<evidence type="ECO:0000313" key="2">
    <source>
        <dbReference type="EMBL" id="GME81417.1"/>
    </source>
</evidence>
<evidence type="ECO:0000256" key="1">
    <source>
        <dbReference type="SAM" id="MobiDB-lite"/>
    </source>
</evidence>
<proteinExistence type="predicted"/>
<sequence>MESISDHYAARRDNNTKESKHATTPKSRLEVINKKQLNESASKRLKTSNGDAKDIYHDSHDSSQESQDSDSQSQEGSKTPTPSGITENTRSSSISRSDSSSSLYHRERKLPSSLDFKSSHTTTITPSQSKIPSLSRLGAPRTLSNSTN</sequence>
<evidence type="ECO:0000313" key="3">
    <source>
        <dbReference type="Proteomes" id="UP001165120"/>
    </source>
</evidence>
<dbReference type="EMBL" id="BSXN01004524">
    <property type="protein sequence ID" value="GME81417.1"/>
    <property type="molecule type" value="Genomic_DNA"/>
</dbReference>
<dbReference type="AlphaFoldDB" id="A0A9W6WDT0"/>
<reference evidence="2" key="1">
    <citation type="submission" date="2023-04" db="EMBL/GenBank/DDBJ databases">
        <title>Candida boidinii NBRC 10035.</title>
        <authorList>
            <person name="Ichikawa N."/>
            <person name="Sato H."/>
            <person name="Tonouchi N."/>
        </authorList>
    </citation>
    <scope>NUCLEOTIDE SEQUENCE</scope>
    <source>
        <strain evidence="2">NBRC 10035</strain>
    </source>
</reference>
<keyword evidence="3" id="KW-1185">Reference proteome</keyword>
<dbReference type="Proteomes" id="UP001165120">
    <property type="component" value="Unassembled WGS sequence"/>
</dbReference>
<gene>
    <name evidence="2" type="ORF">Cboi02_000658800</name>
</gene>